<evidence type="ECO:0000313" key="2">
    <source>
        <dbReference type="Proteomes" id="UP000271241"/>
    </source>
</evidence>
<reference evidence="2" key="1">
    <citation type="journal article" date="2018" name="Nat. Microbiol.">
        <title>Leveraging single-cell genomics to expand the fungal tree of life.</title>
        <authorList>
            <person name="Ahrendt S.R."/>
            <person name="Quandt C.A."/>
            <person name="Ciobanu D."/>
            <person name="Clum A."/>
            <person name="Salamov A."/>
            <person name="Andreopoulos B."/>
            <person name="Cheng J.F."/>
            <person name="Woyke T."/>
            <person name="Pelin A."/>
            <person name="Henrissat B."/>
            <person name="Reynolds N.K."/>
            <person name="Benny G.L."/>
            <person name="Smith M.E."/>
            <person name="James T.Y."/>
            <person name="Grigoriev I.V."/>
        </authorList>
    </citation>
    <scope>NUCLEOTIDE SEQUENCE [LARGE SCALE GENOMIC DNA]</scope>
    <source>
        <strain evidence="2">RSA 1356</strain>
    </source>
</reference>
<organism evidence="1 2">
    <name type="scientific">Thamnocephalis sphaerospora</name>
    <dbReference type="NCBI Taxonomy" id="78915"/>
    <lineage>
        <taxon>Eukaryota</taxon>
        <taxon>Fungi</taxon>
        <taxon>Fungi incertae sedis</taxon>
        <taxon>Zoopagomycota</taxon>
        <taxon>Zoopagomycotina</taxon>
        <taxon>Zoopagomycetes</taxon>
        <taxon>Zoopagales</taxon>
        <taxon>Sigmoideomycetaceae</taxon>
        <taxon>Thamnocephalis</taxon>
    </lineage>
</organism>
<dbReference type="Proteomes" id="UP000271241">
    <property type="component" value="Unassembled WGS sequence"/>
</dbReference>
<keyword evidence="2" id="KW-1185">Reference proteome</keyword>
<proteinExistence type="predicted"/>
<gene>
    <name evidence="1" type="ORF">THASP1DRAFT_29853</name>
</gene>
<evidence type="ECO:0000313" key="1">
    <source>
        <dbReference type="EMBL" id="RKP08338.1"/>
    </source>
</evidence>
<name>A0A4P9XQN0_9FUNG</name>
<protein>
    <submittedName>
        <fullName evidence="1">Uncharacterized protein</fullName>
    </submittedName>
</protein>
<dbReference type="OrthoDB" id="10469868at2759"/>
<accession>A0A4P9XQN0</accession>
<sequence length="840" mass="94145">MSVRCKNESETYKLCNEQQYGLNRLSEGVQQFKIANEQGSLSAGLALRELCLKKSSAVSPVQLRVVVGWTLNGEKLEDVYFGLAVHGKENTFLSTRHGIERWFNDNTRRLRLEYDETCIDHVWSMPGSTRFKATIKFSRSEKADIELTLTDTTDTATHVLYVPVVENNQAQAKTPASPKRMGRRPFLRPAHTSISVVIEVNHPGIVLTDGQVYPGDIKTVDIPKSILVNEPGDMTFRSSSMSKFSGYVLYLLQSNSYTEDTGKNYGPAMLPNLPVFLLVGWKFRLMGANDTCAAMVQFEEDALPKAEDDKVAFLEQFVKTLAAAEHELTGYILHKGLRFQMLPHIFTQPRFELRITLAEFGRQISQQPNSQVVTNHNIGEYIGCVLLYPKCGFSCTLPEARRAIEGRMKKRDKKQGMRVVHCVENQSKALCLAQRPSKDRKEGVDIRSMHHDIEEFAVVHDGTMIMQVYEFDAVKHTSTKDEPDRKQAFLVTGNQLDIAMIAVVLCWSQRNEEESATQAVDAATVKNFILDVDAMQTFVSGGMNHQTFVDYMGHKFSIRGYRSISMPQVMCTTLEDYHCQKKDSVYEPQELKSTASLTTIGTTSETVSTGAMDLETLSGDTAIRANCFYLKSFGCKVPCLNLNISNQFQDIDLVNPHVISAGCRITGIMPSLVESQSRDKIVMNELPLEGFFGRGARIRYELVHPSDKKRLQPSQDEGRYVEVVWKAHSAGQLGAKEVYEAYVRLLSGGETAKPLAVSEHIYSKIRFGDTAPRVANIECYFDGGRRCFVGIYLGSQPTQCCQLTVLVTYSADELRTAEKEFLNDSADDNSDAASYVSWGH</sequence>
<dbReference type="AlphaFoldDB" id="A0A4P9XQN0"/>
<dbReference type="EMBL" id="KZ992612">
    <property type="protein sequence ID" value="RKP08338.1"/>
    <property type="molecule type" value="Genomic_DNA"/>
</dbReference>